<dbReference type="AlphaFoldDB" id="A0A0S3RVY0"/>
<dbReference type="Proteomes" id="UP000291084">
    <property type="component" value="Chromosome 4"/>
</dbReference>
<keyword evidence="1" id="KW-1133">Transmembrane helix</keyword>
<accession>A0A0S3RVY0</accession>
<keyword evidence="1" id="KW-0472">Membrane</keyword>
<keyword evidence="1" id="KW-0812">Transmembrane</keyword>
<protein>
    <submittedName>
        <fullName evidence="2">Uncharacterized protein</fullName>
    </submittedName>
</protein>
<keyword evidence="3" id="KW-1185">Reference proteome</keyword>
<proteinExistence type="predicted"/>
<evidence type="ECO:0000313" key="2">
    <source>
        <dbReference type="EMBL" id="BAT84742.1"/>
    </source>
</evidence>
<name>A0A0S3RVY0_PHAAN</name>
<evidence type="ECO:0000313" key="3">
    <source>
        <dbReference type="Proteomes" id="UP000291084"/>
    </source>
</evidence>
<evidence type="ECO:0000256" key="1">
    <source>
        <dbReference type="SAM" id="Phobius"/>
    </source>
</evidence>
<organism evidence="2 3">
    <name type="scientific">Vigna angularis var. angularis</name>
    <dbReference type="NCBI Taxonomy" id="157739"/>
    <lineage>
        <taxon>Eukaryota</taxon>
        <taxon>Viridiplantae</taxon>
        <taxon>Streptophyta</taxon>
        <taxon>Embryophyta</taxon>
        <taxon>Tracheophyta</taxon>
        <taxon>Spermatophyta</taxon>
        <taxon>Magnoliopsida</taxon>
        <taxon>eudicotyledons</taxon>
        <taxon>Gunneridae</taxon>
        <taxon>Pentapetalae</taxon>
        <taxon>rosids</taxon>
        <taxon>fabids</taxon>
        <taxon>Fabales</taxon>
        <taxon>Fabaceae</taxon>
        <taxon>Papilionoideae</taxon>
        <taxon>50 kb inversion clade</taxon>
        <taxon>NPAAA clade</taxon>
        <taxon>indigoferoid/millettioid clade</taxon>
        <taxon>Phaseoleae</taxon>
        <taxon>Vigna</taxon>
    </lineage>
</organism>
<dbReference type="EMBL" id="AP015037">
    <property type="protein sequence ID" value="BAT84742.1"/>
    <property type="molecule type" value="Genomic_DNA"/>
</dbReference>
<gene>
    <name evidence="2" type="primary">Vigan.04G218600</name>
    <name evidence="2" type="ORF">VIGAN_04218600</name>
</gene>
<sequence length="74" mass="8858">MLNKLFLINFASLFLFKFTFSIKYIFLVLIYRNYSFGFFIRVFHVFKVKPSIIGIGRCVVIDEVTLNHYRVLLL</sequence>
<feature type="transmembrane region" description="Helical" evidence="1">
    <location>
        <begin position="6"/>
        <end position="31"/>
    </location>
</feature>
<reference evidence="2 3" key="1">
    <citation type="journal article" date="2015" name="Sci. Rep.">
        <title>The power of single molecule real-time sequencing technology in the de novo assembly of a eukaryotic genome.</title>
        <authorList>
            <person name="Sakai H."/>
            <person name="Naito K."/>
            <person name="Ogiso-Tanaka E."/>
            <person name="Takahashi Y."/>
            <person name="Iseki K."/>
            <person name="Muto C."/>
            <person name="Satou K."/>
            <person name="Teruya K."/>
            <person name="Shiroma A."/>
            <person name="Shimoji M."/>
            <person name="Hirano T."/>
            <person name="Itoh T."/>
            <person name="Kaga A."/>
            <person name="Tomooka N."/>
        </authorList>
    </citation>
    <scope>NUCLEOTIDE SEQUENCE [LARGE SCALE GENOMIC DNA]</scope>
    <source>
        <strain evidence="3">cv. Shumari</strain>
    </source>
</reference>